<name>A0ABQ7B9X7_BRACR</name>
<evidence type="ECO:0000313" key="3">
    <source>
        <dbReference type="Proteomes" id="UP000266723"/>
    </source>
</evidence>
<comment type="caution">
    <text evidence="2">The sequence shown here is derived from an EMBL/GenBank/DDBJ whole genome shotgun (WGS) entry which is preliminary data.</text>
</comment>
<organism evidence="2 3">
    <name type="scientific">Brassica cretica</name>
    <name type="common">Mustard</name>
    <dbReference type="NCBI Taxonomy" id="69181"/>
    <lineage>
        <taxon>Eukaryota</taxon>
        <taxon>Viridiplantae</taxon>
        <taxon>Streptophyta</taxon>
        <taxon>Embryophyta</taxon>
        <taxon>Tracheophyta</taxon>
        <taxon>Spermatophyta</taxon>
        <taxon>Magnoliopsida</taxon>
        <taxon>eudicotyledons</taxon>
        <taxon>Gunneridae</taxon>
        <taxon>Pentapetalae</taxon>
        <taxon>rosids</taxon>
        <taxon>malvids</taxon>
        <taxon>Brassicales</taxon>
        <taxon>Brassicaceae</taxon>
        <taxon>Brassiceae</taxon>
        <taxon>Brassica</taxon>
    </lineage>
</organism>
<protein>
    <submittedName>
        <fullName evidence="2">Uncharacterized protein</fullName>
    </submittedName>
</protein>
<proteinExistence type="predicted"/>
<keyword evidence="3" id="KW-1185">Reference proteome</keyword>
<feature type="region of interest" description="Disordered" evidence="1">
    <location>
        <begin position="186"/>
        <end position="211"/>
    </location>
</feature>
<evidence type="ECO:0000313" key="2">
    <source>
        <dbReference type="EMBL" id="KAF3528811.1"/>
    </source>
</evidence>
<reference evidence="2 3" key="1">
    <citation type="journal article" date="2020" name="BMC Genomics">
        <title>Intraspecific diversification of the crop wild relative Brassica cretica Lam. using demographic model selection.</title>
        <authorList>
            <person name="Kioukis A."/>
            <person name="Michalopoulou V.A."/>
            <person name="Briers L."/>
            <person name="Pirintsos S."/>
            <person name="Studholme D.J."/>
            <person name="Pavlidis P."/>
            <person name="Sarris P.F."/>
        </authorList>
    </citation>
    <scope>NUCLEOTIDE SEQUENCE [LARGE SCALE GENOMIC DNA]</scope>
    <source>
        <strain evidence="3">cv. PFS-1207/04</strain>
    </source>
</reference>
<feature type="region of interest" description="Disordered" evidence="1">
    <location>
        <begin position="20"/>
        <end position="64"/>
    </location>
</feature>
<dbReference type="EMBL" id="QGKV02001507">
    <property type="protein sequence ID" value="KAF3528811.1"/>
    <property type="molecule type" value="Genomic_DNA"/>
</dbReference>
<dbReference type="Proteomes" id="UP000266723">
    <property type="component" value="Unassembled WGS sequence"/>
</dbReference>
<accession>A0ABQ7B9X7</accession>
<evidence type="ECO:0000256" key="1">
    <source>
        <dbReference type="SAM" id="MobiDB-lite"/>
    </source>
</evidence>
<gene>
    <name evidence="2" type="ORF">DY000_02040854</name>
</gene>
<feature type="compositionally biased region" description="Polar residues" evidence="1">
    <location>
        <begin position="197"/>
        <end position="206"/>
    </location>
</feature>
<sequence>MEDFLSRAWAQVKWEEDVASCGKAQQKQDPKAVRPNQNEQDLRPSPGPTKDSTNRSWGRYQNRPIEKPEGMAVSTWTDISHLSIPKPELVNVLRQMGQHVRWPQKMKAPDYFRNPGLWCDFHCDHGHKTGDCVALRIEVNELLKKGHLWEFLSERAMSHLDKETSGINIQKLCFCMKVFSTHSRQKLPSKRLERNGSRNQTRSPTRSFGPFEVQNCTDASDV</sequence>